<accession>K1RYZ8</accession>
<sequence>MEAIKMVDITEIMDMLDWHMPSEIQSKGISLARNTETIIPFIQPLTPKHNKNVWGNCAVIISERSDEEIKPHLPEMLEWLQDMNWPGAFCILNRLQKYSDENSLCNAINVCIKKAKKCRDEVWESNLRLLLHKQ</sequence>
<dbReference type="AlphaFoldDB" id="K1RYZ8"/>
<comment type="caution">
    <text evidence="2">The sequence shown here is derived from an EMBL/GenBank/DDBJ whole genome shotgun (WGS) entry which is preliminary data.</text>
</comment>
<dbReference type="Pfam" id="PF16804">
    <property type="entry name" value="DUF5071"/>
    <property type="match status" value="1"/>
</dbReference>
<dbReference type="InterPro" id="IPR031837">
    <property type="entry name" value="DUF5071"/>
</dbReference>
<dbReference type="Gene3D" id="1.25.40.750">
    <property type="entry name" value="Domain of unknown function DUF5071"/>
    <property type="match status" value="1"/>
</dbReference>
<evidence type="ECO:0000259" key="1">
    <source>
        <dbReference type="Pfam" id="PF16804"/>
    </source>
</evidence>
<dbReference type="EMBL" id="AJWY01011069">
    <property type="protein sequence ID" value="EKC53772.1"/>
    <property type="molecule type" value="Genomic_DNA"/>
</dbReference>
<protein>
    <recommendedName>
        <fullName evidence="1">DUF5071 domain-containing protein</fullName>
    </recommendedName>
</protein>
<feature type="domain" description="DUF5071" evidence="1">
    <location>
        <begin position="60"/>
        <end position="127"/>
    </location>
</feature>
<proteinExistence type="predicted"/>
<organism evidence="2">
    <name type="scientific">human gut metagenome</name>
    <dbReference type="NCBI Taxonomy" id="408170"/>
    <lineage>
        <taxon>unclassified sequences</taxon>
        <taxon>metagenomes</taxon>
        <taxon>organismal metagenomes</taxon>
    </lineage>
</organism>
<name>K1RYZ8_9ZZZZ</name>
<dbReference type="InterPro" id="IPR038692">
    <property type="entry name" value="Cthe_2751_sf"/>
</dbReference>
<gene>
    <name evidence="2" type="ORF">LEA_16197</name>
</gene>
<reference evidence="2" key="1">
    <citation type="journal article" date="2013" name="Environ. Microbiol.">
        <title>Microbiota from the distal guts of lean and obese adolescents exhibit partial functional redundancy besides clear differences in community structure.</title>
        <authorList>
            <person name="Ferrer M."/>
            <person name="Ruiz A."/>
            <person name="Lanza F."/>
            <person name="Haange S.B."/>
            <person name="Oberbach A."/>
            <person name="Till H."/>
            <person name="Bargiela R."/>
            <person name="Campoy C."/>
            <person name="Segura M.T."/>
            <person name="Richter M."/>
            <person name="von Bergen M."/>
            <person name="Seifert J."/>
            <person name="Suarez A."/>
        </authorList>
    </citation>
    <scope>NUCLEOTIDE SEQUENCE</scope>
</reference>
<evidence type="ECO:0000313" key="2">
    <source>
        <dbReference type="EMBL" id="EKC53772.1"/>
    </source>
</evidence>